<feature type="transmembrane region" description="Helical" evidence="1">
    <location>
        <begin position="54"/>
        <end position="73"/>
    </location>
</feature>
<keyword evidence="1" id="KW-0472">Membrane</keyword>
<gene>
    <name evidence="2" type="ORF">PanWU01x14_125860</name>
</gene>
<protein>
    <submittedName>
        <fullName evidence="2">Uncharacterized protein</fullName>
    </submittedName>
</protein>
<accession>A0A2P5CTB0</accession>
<feature type="transmembrane region" description="Helical" evidence="1">
    <location>
        <begin position="6"/>
        <end position="24"/>
    </location>
</feature>
<keyword evidence="3" id="KW-1185">Reference proteome</keyword>
<dbReference type="Proteomes" id="UP000237105">
    <property type="component" value="Unassembled WGS sequence"/>
</dbReference>
<name>A0A2P5CTB0_PARAD</name>
<organism evidence="2 3">
    <name type="scientific">Parasponia andersonii</name>
    <name type="common">Sponia andersonii</name>
    <dbReference type="NCBI Taxonomy" id="3476"/>
    <lineage>
        <taxon>Eukaryota</taxon>
        <taxon>Viridiplantae</taxon>
        <taxon>Streptophyta</taxon>
        <taxon>Embryophyta</taxon>
        <taxon>Tracheophyta</taxon>
        <taxon>Spermatophyta</taxon>
        <taxon>Magnoliopsida</taxon>
        <taxon>eudicotyledons</taxon>
        <taxon>Gunneridae</taxon>
        <taxon>Pentapetalae</taxon>
        <taxon>rosids</taxon>
        <taxon>fabids</taxon>
        <taxon>Rosales</taxon>
        <taxon>Cannabaceae</taxon>
        <taxon>Parasponia</taxon>
    </lineage>
</organism>
<dbReference type="EMBL" id="JXTB01000097">
    <property type="protein sequence ID" value="PON64272.1"/>
    <property type="molecule type" value="Genomic_DNA"/>
</dbReference>
<comment type="caution">
    <text evidence="2">The sequence shown here is derived from an EMBL/GenBank/DDBJ whole genome shotgun (WGS) entry which is preliminary data.</text>
</comment>
<evidence type="ECO:0000313" key="2">
    <source>
        <dbReference type="EMBL" id="PON64272.1"/>
    </source>
</evidence>
<reference evidence="3" key="1">
    <citation type="submission" date="2016-06" db="EMBL/GenBank/DDBJ databases">
        <title>Parallel loss of symbiosis genes in relatives of nitrogen-fixing non-legume Parasponia.</title>
        <authorList>
            <person name="Van Velzen R."/>
            <person name="Holmer R."/>
            <person name="Bu F."/>
            <person name="Rutten L."/>
            <person name="Van Zeijl A."/>
            <person name="Liu W."/>
            <person name="Santuari L."/>
            <person name="Cao Q."/>
            <person name="Sharma T."/>
            <person name="Shen D."/>
            <person name="Roswanjaya Y."/>
            <person name="Wardhani T."/>
            <person name="Kalhor M.S."/>
            <person name="Jansen J."/>
            <person name="Van den Hoogen J."/>
            <person name="Gungor B."/>
            <person name="Hartog M."/>
            <person name="Hontelez J."/>
            <person name="Verver J."/>
            <person name="Yang W.-C."/>
            <person name="Schijlen E."/>
            <person name="Repin R."/>
            <person name="Schilthuizen M."/>
            <person name="Schranz E."/>
            <person name="Heidstra R."/>
            <person name="Miyata K."/>
            <person name="Fedorova E."/>
            <person name="Kohlen W."/>
            <person name="Bisseling T."/>
            <person name="Smit S."/>
            <person name="Geurts R."/>
        </authorList>
    </citation>
    <scope>NUCLEOTIDE SEQUENCE [LARGE SCALE GENOMIC DNA]</scope>
    <source>
        <strain evidence="3">cv. WU1-14</strain>
    </source>
</reference>
<sequence length="105" mass="11927">MSLLVSGQICLIALCLICIQIIILFSCLERIQELLVLDLFVFKMFGWMTPPSSISFLVSSLLRFLVALSPIFCRNSNSSELLFGLRIGKFLVIYLPELPWLLTEL</sequence>
<dbReference type="AlphaFoldDB" id="A0A2P5CTB0"/>
<keyword evidence="1" id="KW-0812">Transmembrane</keyword>
<proteinExistence type="predicted"/>
<evidence type="ECO:0000256" key="1">
    <source>
        <dbReference type="SAM" id="Phobius"/>
    </source>
</evidence>
<keyword evidence="1" id="KW-1133">Transmembrane helix</keyword>
<evidence type="ECO:0000313" key="3">
    <source>
        <dbReference type="Proteomes" id="UP000237105"/>
    </source>
</evidence>